<dbReference type="GO" id="GO:0005769">
    <property type="term" value="C:early endosome"/>
    <property type="evidence" value="ECO:0007669"/>
    <property type="project" value="TreeGrafter"/>
</dbReference>
<dbReference type="GO" id="GO:0030133">
    <property type="term" value="C:transport vesicle"/>
    <property type="evidence" value="ECO:0007669"/>
    <property type="project" value="TreeGrafter"/>
</dbReference>
<dbReference type="InterPro" id="IPR002110">
    <property type="entry name" value="Ankyrin_rpt"/>
</dbReference>
<feature type="region of interest" description="Disordered" evidence="2">
    <location>
        <begin position="208"/>
        <end position="242"/>
    </location>
</feature>
<dbReference type="GO" id="GO:0000149">
    <property type="term" value="F:SNARE binding"/>
    <property type="evidence" value="ECO:0007669"/>
    <property type="project" value="TreeGrafter"/>
</dbReference>
<dbReference type="FunFam" id="1.25.40.20:FF:000443">
    <property type="entry name" value="Putative vps9 domain protein"/>
    <property type="match status" value="1"/>
</dbReference>
<dbReference type="GO" id="GO:0035091">
    <property type="term" value="F:phosphatidylinositol binding"/>
    <property type="evidence" value="ECO:0007669"/>
    <property type="project" value="InterPro"/>
</dbReference>
<gene>
    <name evidence="5" type="ORF">A1O1_06271</name>
</gene>
<dbReference type="GO" id="GO:0005770">
    <property type="term" value="C:late endosome"/>
    <property type="evidence" value="ECO:0007669"/>
    <property type="project" value="TreeGrafter"/>
</dbReference>
<dbReference type="STRING" id="1182541.W9XZF1"/>
<dbReference type="eggNOG" id="ENOG502R3ZQ">
    <property type="taxonomic scope" value="Eukaryota"/>
</dbReference>
<feature type="compositionally biased region" description="Polar residues" evidence="2">
    <location>
        <begin position="223"/>
        <end position="242"/>
    </location>
</feature>
<evidence type="ECO:0000256" key="2">
    <source>
        <dbReference type="SAM" id="MobiDB-lite"/>
    </source>
</evidence>
<evidence type="ECO:0000256" key="1">
    <source>
        <dbReference type="ARBA" id="ARBA00007428"/>
    </source>
</evidence>
<keyword evidence="6" id="KW-1185">Reference proteome</keyword>
<dbReference type="PROSITE" id="PS51205">
    <property type="entry name" value="VPS9"/>
    <property type="match status" value="1"/>
</dbReference>
<dbReference type="InterPro" id="IPR051248">
    <property type="entry name" value="UPF0507/Ank_repeat_27"/>
</dbReference>
<dbReference type="SMART" id="SM00248">
    <property type="entry name" value="ANK"/>
    <property type="match status" value="3"/>
</dbReference>
<evidence type="ECO:0000256" key="3">
    <source>
        <dbReference type="SAM" id="SignalP"/>
    </source>
</evidence>
<sequence>MPVLNPFLRALFQSSVLGSALAAQNYVLLVPTTESLLYGQDRDTHKRFAEQVEDEDFLGSHLLRILPSVAGKEGNVRDNRNKAKTYATVNGRSVILKENVVYTNKGFKQLTQATLLTDLLYYSPGHDMQQWLVYYISKPLTGLFEPVPFKPAIFGETKALPPALASSSEPPTPKKKDVKTFSELLNSFPMIGRQMQPGLERLFNEFGKELGRPLPPPPSRSSANGSLDGTTQASENDSIKSNGSLKLPFNSAAYFEDEEDLMRRALETAVTAAIDLFQGVDKQQLSYLGATTDLTGPDVERLIERYVAEYVHDSLLFPRLCAFYKVQDQELDRRIRQMDCLDVSQVGIAIEDGRAGKRELMGRISRGVAAFRRMGVASSPQEMLDILLETQKIVSEPQGISDVEKRAVAMTINADVLVSLILLVVIRSSVRHLQARLSYMQRFIYIDDVESGEIGYALSTLEAVLTYLARDAAGLRKASKQNQLLWNAVKAGKIDDVRSVFEESAILSDGFVDEPVDEPAEVPLSRITTSSSCLSEPRPHSSLSRTSSNEGGLSHVFPFQAAEKRPSIPRLKKKVQMAARSLSISSSFSLASRAATIDTTLSGLEGDTSVRSLAQTQDAMGNSILMMAIESQQPQSLRYLLSLSEHYSPDEVLSDVTQDGTSLLSAAVQLANTELVDIILQYAEQNADEARFRSYLALTDSRGRSVAHYLFNAPELIKRLANVLPWRQKDKIGHTPLFAICRTYDHPDYSSMVSEALIAAKQAQNDDGPLRIEEHTDHKGNSLLHIVNDAGIMQRILQYCDVDLNAMNDRKFTPLMLASKYGRVDMVRIFLGDPRIDLHLREARGLTAVELAKDDEVRNRIDDLTLFAPANTADMAGRITSIVRSFFVEDGSSRYILKSGAPNPAVSSTTYTITTSRRSLQDFENLAKWLLMDSPASYMPTISTSNFRSPFQLHSRPSRAVLYDAQTYLDRFLKMLINHPTFSTHEMLWEFFLVPDMLQEQMAERAKLKSELVQEKIMDEYEPLTSRADMNTVETVVTHSREMVRRLNISTRSVVRRGHVYVQAHADLAEAMSLCAVALASLGPPATTLSQKHVDTLVKFASLMHTEPASSPLANFVLSFSSLHATIAAVQSALLKPSTLVGQIYSTQRALDKYKSNLANNATPRKGIMNINFPGTEENRAKTAKDTEKKIVQAGLDIERLGKELRYTQEVVVGELAGWTTWREEWGRDEIKRLARNVVVKERERLKCMQRALRALKEV</sequence>
<dbReference type="SUPFAM" id="SSF64268">
    <property type="entry name" value="PX domain"/>
    <property type="match status" value="1"/>
</dbReference>
<organism evidence="5 6">
    <name type="scientific">Capronia coronata CBS 617.96</name>
    <dbReference type="NCBI Taxonomy" id="1182541"/>
    <lineage>
        <taxon>Eukaryota</taxon>
        <taxon>Fungi</taxon>
        <taxon>Dikarya</taxon>
        <taxon>Ascomycota</taxon>
        <taxon>Pezizomycotina</taxon>
        <taxon>Eurotiomycetes</taxon>
        <taxon>Chaetothyriomycetidae</taxon>
        <taxon>Chaetothyriales</taxon>
        <taxon>Herpotrichiellaceae</taxon>
        <taxon>Capronia</taxon>
    </lineage>
</organism>
<feature type="compositionally biased region" description="Polar residues" evidence="2">
    <location>
        <begin position="541"/>
        <end position="551"/>
    </location>
</feature>
<protein>
    <recommendedName>
        <fullName evidence="4">VPS9 domain-containing protein</fullName>
    </recommendedName>
</protein>
<name>W9XZF1_9EURO</name>
<dbReference type="PANTHER" id="PTHR24170:SF1">
    <property type="entry name" value="DOMAIN PROTEIN, PUTATIVE (AFU_ORTHOLOGUE AFUA_1G09870)-RELATED"/>
    <property type="match status" value="1"/>
</dbReference>
<dbReference type="RefSeq" id="XP_007725340.1">
    <property type="nucleotide sequence ID" value="XM_007727150.1"/>
</dbReference>
<dbReference type="InterPro" id="IPR036770">
    <property type="entry name" value="Ankyrin_rpt-contain_sf"/>
</dbReference>
<evidence type="ECO:0000313" key="6">
    <source>
        <dbReference type="Proteomes" id="UP000019484"/>
    </source>
</evidence>
<feature type="region of interest" description="Disordered" evidence="2">
    <location>
        <begin position="527"/>
        <end position="551"/>
    </location>
</feature>
<proteinExistence type="inferred from homology"/>
<feature type="chain" id="PRO_5004932367" description="VPS9 domain-containing protein" evidence="3">
    <location>
        <begin position="23"/>
        <end position="1259"/>
    </location>
</feature>
<dbReference type="CDD" id="cd06093">
    <property type="entry name" value="PX_domain"/>
    <property type="match status" value="1"/>
</dbReference>
<dbReference type="PANTHER" id="PTHR24170">
    <property type="entry name" value="ANKYRIN REPEAT DOMAIN-CONTAINING PROTEIN 27"/>
    <property type="match status" value="1"/>
</dbReference>
<comment type="similarity">
    <text evidence="1">Belongs to the UPF0507 family.</text>
</comment>
<dbReference type="Gene3D" id="1.20.1050.80">
    <property type="entry name" value="VPS9 domain"/>
    <property type="match status" value="1"/>
</dbReference>
<dbReference type="OrthoDB" id="7464126at2759"/>
<dbReference type="Pfam" id="PF13857">
    <property type="entry name" value="Ank_5"/>
    <property type="match status" value="1"/>
</dbReference>
<dbReference type="InterPro" id="IPR036871">
    <property type="entry name" value="PX_dom_sf"/>
</dbReference>
<dbReference type="InterPro" id="IPR003123">
    <property type="entry name" value="VPS9"/>
</dbReference>
<dbReference type="SUPFAM" id="SSF109993">
    <property type="entry name" value="VPS9 domain"/>
    <property type="match status" value="1"/>
</dbReference>
<comment type="caution">
    <text evidence="5">The sequence shown here is derived from an EMBL/GenBank/DDBJ whole genome shotgun (WGS) entry which is preliminary data.</text>
</comment>
<feature type="domain" description="VPS9" evidence="4">
    <location>
        <begin position="325"/>
        <end position="477"/>
    </location>
</feature>
<dbReference type="EMBL" id="AMWN01000005">
    <property type="protein sequence ID" value="EXJ85902.1"/>
    <property type="molecule type" value="Genomic_DNA"/>
</dbReference>
<dbReference type="Gene3D" id="1.25.40.20">
    <property type="entry name" value="Ankyrin repeat-containing domain"/>
    <property type="match status" value="2"/>
</dbReference>
<dbReference type="GO" id="GO:0097422">
    <property type="term" value="C:tubular endosome"/>
    <property type="evidence" value="ECO:0007669"/>
    <property type="project" value="TreeGrafter"/>
</dbReference>
<dbReference type="GO" id="GO:0045022">
    <property type="term" value="P:early endosome to late endosome transport"/>
    <property type="evidence" value="ECO:0007669"/>
    <property type="project" value="TreeGrafter"/>
</dbReference>
<dbReference type="Pfam" id="PF02204">
    <property type="entry name" value="VPS9"/>
    <property type="match status" value="1"/>
</dbReference>
<evidence type="ECO:0000313" key="5">
    <source>
        <dbReference type="EMBL" id="EXJ85902.1"/>
    </source>
</evidence>
<dbReference type="HOGENOM" id="CLU_002294_0_0_1"/>
<dbReference type="Gene3D" id="3.30.1520.10">
    <property type="entry name" value="Phox-like domain"/>
    <property type="match status" value="1"/>
</dbReference>
<evidence type="ECO:0000259" key="4">
    <source>
        <dbReference type="PROSITE" id="PS51205"/>
    </source>
</evidence>
<keyword evidence="3" id="KW-0732">Signal</keyword>
<dbReference type="GO" id="GO:0005886">
    <property type="term" value="C:plasma membrane"/>
    <property type="evidence" value="ECO:0007669"/>
    <property type="project" value="TreeGrafter"/>
</dbReference>
<reference evidence="5 6" key="1">
    <citation type="submission" date="2013-03" db="EMBL/GenBank/DDBJ databases">
        <title>The Genome Sequence of Capronia coronata CBS 617.96.</title>
        <authorList>
            <consortium name="The Broad Institute Genomics Platform"/>
            <person name="Cuomo C."/>
            <person name="de Hoog S."/>
            <person name="Gorbushina A."/>
            <person name="Walker B."/>
            <person name="Young S.K."/>
            <person name="Zeng Q."/>
            <person name="Gargeya S."/>
            <person name="Fitzgerald M."/>
            <person name="Haas B."/>
            <person name="Abouelleil A."/>
            <person name="Allen A.W."/>
            <person name="Alvarado L."/>
            <person name="Arachchi H.M."/>
            <person name="Berlin A.M."/>
            <person name="Chapman S.B."/>
            <person name="Gainer-Dewar J."/>
            <person name="Goldberg J."/>
            <person name="Griggs A."/>
            <person name="Gujja S."/>
            <person name="Hansen M."/>
            <person name="Howarth C."/>
            <person name="Imamovic A."/>
            <person name="Ireland A."/>
            <person name="Larimer J."/>
            <person name="McCowan C."/>
            <person name="Murphy C."/>
            <person name="Pearson M."/>
            <person name="Poon T.W."/>
            <person name="Priest M."/>
            <person name="Roberts A."/>
            <person name="Saif S."/>
            <person name="Shea T."/>
            <person name="Sisk P."/>
            <person name="Sykes S."/>
            <person name="Wortman J."/>
            <person name="Nusbaum C."/>
            <person name="Birren B."/>
        </authorList>
    </citation>
    <scope>NUCLEOTIDE SEQUENCE [LARGE SCALE GENOMIC DNA]</scope>
    <source>
        <strain evidence="5 6">CBS 617.96</strain>
    </source>
</reference>
<dbReference type="AlphaFoldDB" id="W9XZF1"/>
<dbReference type="Proteomes" id="UP000019484">
    <property type="component" value="Unassembled WGS sequence"/>
</dbReference>
<dbReference type="GeneID" id="19161139"/>
<dbReference type="InterPro" id="IPR037191">
    <property type="entry name" value="VPS9_dom_sf"/>
</dbReference>
<feature type="signal peptide" evidence="3">
    <location>
        <begin position="1"/>
        <end position="22"/>
    </location>
</feature>
<dbReference type="GO" id="GO:0005085">
    <property type="term" value="F:guanyl-nucleotide exchange factor activity"/>
    <property type="evidence" value="ECO:0007669"/>
    <property type="project" value="TreeGrafter"/>
</dbReference>
<dbReference type="SUPFAM" id="SSF48403">
    <property type="entry name" value="Ankyrin repeat"/>
    <property type="match status" value="1"/>
</dbReference>
<accession>W9XZF1</accession>